<dbReference type="OrthoDB" id="3228777at2759"/>
<dbReference type="EMBL" id="NHYD01003906">
    <property type="protein sequence ID" value="PPQ70345.1"/>
    <property type="molecule type" value="Genomic_DNA"/>
</dbReference>
<feature type="region of interest" description="Disordered" evidence="1">
    <location>
        <begin position="650"/>
        <end position="690"/>
    </location>
</feature>
<feature type="compositionally biased region" description="Low complexity" evidence="1">
    <location>
        <begin position="969"/>
        <end position="984"/>
    </location>
</feature>
<sequence>MSAQTASSQPFAMFTRGLSSRSRDKKATSNDEDWYIPYNGPYEAPKEQPRRQRATDSWGFPLDDYEEDDSMLADRELHLRYGGHNDFNARSSSDRPAEEERKGRSRDRTFSLISGRTTSSGAMDPNRASLTMNRRSTVSGNPPPVPSYINLDAGMGGVGESPVPHVRQAKDTNRISLASIFSFGASGRKAAPSPNLSAVGRKSSTRLLKLMPEGPYGRIDSPAPVQRDSSSSHSRRPSDATTSTTGRPRRHQADQTSLIVTDEEDYYNSYYETLLRPSDVNLSHPYQSRSPSSSGASHSSPGSQQRETDTPSQQHSTSTTSAHPYAYAFPRTEITEPHTAPPTPAPRLMPAQSLANPPRLTFTTPQPHAGPSNSNGVYTTLSPRAAAATKSLKNSTSTPDFRTQTLVFGKTTTIPNNDSPTFQFRRGMDRWLSAETWCDALLFPRPRLRIKQEPVEGPIKVKESSGRIVSPPLTPTGEDDLESQQQQQQQTKREPGIASRVLAHSRSMVDLHKGHRKPEDIQHAYPSKLQRDPQSSRAGAQSSRPPRPKSFAQDDLALLPVPSLAHVLREGELLESQRREWQRQATHSFGNKRARSMSRSRAKSLTQKGRQGKHAHQSSMEYIAARACLGTQDLTPIITPAGFITSFSESNATTTSSGKSHSHTDSLVKTLTKSSKAHSRNHSRNDSWGKSAMKMAKSTVICGFDNASSLNIPNGNNKGSDLEGALTRNETKVIRLADPALLPIDRGQPTQPYQNLALRNTPSPAYSGISDSKVGIALGTPPEEESEYMPSHPYAQGGLSFSHAASAGTSSADHPPRHTDFAGPHPSINMGVKVPPISEIIARHKLPPHMVLHPYAQRDSYLDASGLVGQFRSEDNTPHGSKMWAQLSPGVVREILPRDLQYSPFSPDHGSRLPHTPDRQTININDTIGVGETLVNAARFRASDVKGIFASAGDDKGTLASGKSRDLSPKQQHQQPPHMQISPPTWAKEEEDDHLAELNPISRRNGIQFEMSQTGEEGDMQILRIPSFDRTQSASSGNTSATSSPRTLPQPLGSPNDLENFQDLFYRPSGPGVGRTPNEAALPETPSPPNRGSMPWDMNMPNRRTGSSLTSLARKLSEEFEMLSHERERSNSQYSQSPPSSQRPSRMARQPTDGSLQFVFEELGVSGSPPNESNDPIHAFRASGALPEDVQSDSRASSFIENTEDDDDPTARFRMGVVESVATPPAVSNHHISFDGQMAFVHDDEVQRQEIDTAGSSGRILSSLMPPTEATRSSYMTASTISRMSGLSDFPTPPKDEYVTPKHMSILSSYFDEALTQSESRSEPLPTLPMLLQEDRVTFGGNQDAKDVAQTLSSNLTS</sequence>
<feature type="compositionally biased region" description="Low complexity" evidence="1">
    <location>
        <begin position="1131"/>
        <end position="1150"/>
    </location>
</feature>
<feature type="compositionally biased region" description="Basic residues" evidence="1">
    <location>
        <begin position="590"/>
        <end position="602"/>
    </location>
</feature>
<feature type="region of interest" description="Disordered" evidence="1">
    <location>
        <begin position="81"/>
        <end position="153"/>
    </location>
</feature>
<dbReference type="Proteomes" id="UP000283269">
    <property type="component" value="Unassembled WGS sequence"/>
</dbReference>
<feature type="compositionally biased region" description="Polar residues" evidence="1">
    <location>
        <begin position="111"/>
        <end position="121"/>
    </location>
</feature>
<feature type="compositionally biased region" description="Basic and acidic residues" evidence="1">
    <location>
        <begin position="92"/>
        <end position="109"/>
    </location>
</feature>
<accession>A0A409VVQ0</accession>
<feature type="region of interest" description="Disordered" evidence="1">
    <location>
        <begin position="951"/>
        <end position="992"/>
    </location>
</feature>
<feature type="compositionally biased region" description="Basic and acidic residues" evidence="1">
    <location>
        <begin position="953"/>
        <end position="968"/>
    </location>
</feature>
<evidence type="ECO:0000256" key="1">
    <source>
        <dbReference type="SAM" id="MobiDB-lite"/>
    </source>
</evidence>
<dbReference type="InParanoid" id="A0A409VVQ0"/>
<gene>
    <name evidence="2" type="ORF">CVT25_000125</name>
</gene>
<reference evidence="2 3" key="1">
    <citation type="journal article" date="2018" name="Evol. Lett.">
        <title>Horizontal gene cluster transfer increased hallucinogenic mushroom diversity.</title>
        <authorList>
            <person name="Reynolds H.T."/>
            <person name="Vijayakumar V."/>
            <person name="Gluck-Thaler E."/>
            <person name="Korotkin H.B."/>
            <person name="Matheny P.B."/>
            <person name="Slot J.C."/>
        </authorList>
    </citation>
    <scope>NUCLEOTIDE SEQUENCE [LARGE SCALE GENOMIC DNA]</scope>
    <source>
        <strain evidence="2 3">2631</strain>
    </source>
</reference>
<feature type="compositionally biased region" description="Basic and acidic residues" evidence="1">
    <location>
        <begin position="507"/>
        <end position="522"/>
    </location>
</feature>
<feature type="compositionally biased region" description="Low complexity" evidence="1">
    <location>
        <begin position="283"/>
        <end position="320"/>
    </location>
</feature>
<comment type="caution">
    <text evidence="2">The sequence shown here is derived from an EMBL/GenBank/DDBJ whole genome shotgun (WGS) entry which is preliminary data.</text>
</comment>
<organism evidence="2 3">
    <name type="scientific">Psilocybe cyanescens</name>
    <dbReference type="NCBI Taxonomy" id="93625"/>
    <lineage>
        <taxon>Eukaryota</taxon>
        <taxon>Fungi</taxon>
        <taxon>Dikarya</taxon>
        <taxon>Basidiomycota</taxon>
        <taxon>Agaricomycotina</taxon>
        <taxon>Agaricomycetes</taxon>
        <taxon>Agaricomycetidae</taxon>
        <taxon>Agaricales</taxon>
        <taxon>Agaricineae</taxon>
        <taxon>Strophariaceae</taxon>
        <taxon>Psilocybe</taxon>
    </lineage>
</organism>
<evidence type="ECO:0000313" key="2">
    <source>
        <dbReference type="EMBL" id="PPQ70345.1"/>
    </source>
</evidence>
<feature type="region of interest" description="Disordered" evidence="1">
    <location>
        <begin position="1122"/>
        <end position="1150"/>
    </location>
</feature>
<feature type="compositionally biased region" description="Basic and acidic residues" evidence="1">
    <location>
        <begin position="44"/>
        <end position="54"/>
    </location>
</feature>
<feature type="region of interest" description="Disordered" evidence="1">
    <location>
        <begin position="335"/>
        <end position="374"/>
    </location>
</feature>
<feature type="region of interest" description="Disordered" evidence="1">
    <location>
        <begin position="212"/>
        <end position="261"/>
    </location>
</feature>
<feature type="region of interest" description="Disordered" evidence="1">
    <location>
        <begin position="280"/>
        <end position="320"/>
    </location>
</feature>
<proteinExistence type="predicted"/>
<feature type="compositionally biased region" description="Low complexity" evidence="1">
    <location>
        <begin position="1033"/>
        <end position="1044"/>
    </location>
</feature>
<dbReference type="STRING" id="93625.A0A409VVQ0"/>
<evidence type="ECO:0000313" key="3">
    <source>
        <dbReference type="Proteomes" id="UP000283269"/>
    </source>
</evidence>
<protein>
    <submittedName>
        <fullName evidence="2">Uncharacterized protein</fullName>
    </submittedName>
</protein>
<feature type="region of interest" description="Disordered" evidence="1">
    <location>
        <begin position="1"/>
        <end position="65"/>
    </location>
</feature>
<feature type="compositionally biased region" description="Polar residues" evidence="1">
    <location>
        <begin position="532"/>
        <end position="544"/>
    </location>
</feature>
<feature type="compositionally biased region" description="Polar residues" evidence="1">
    <location>
        <begin position="361"/>
        <end position="374"/>
    </location>
</feature>
<feature type="compositionally biased region" description="Polar residues" evidence="1">
    <location>
        <begin position="1"/>
        <end position="10"/>
    </location>
</feature>
<keyword evidence="3" id="KW-1185">Reference proteome</keyword>
<feature type="region of interest" description="Disordered" evidence="1">
    <location>
        <begin position="458"/>
        <end position="552"/>
    </location>
</feature>
<feature type="region of interest" description="Disordered" evidence="1">
    <location>
        <begin position="1030"/>
        <end position="1108"/>
    </location>
</feature>
<name>A0A409VVQ0_PSICY</name>
<feature type="compositionally biased region" description="Polar residues" evidence="1">
    <location>
        <begin position="128"/>
        <end position="140"/>
    </location>
</feature>
<feature type="region of interest" description="Disordered" evidence="1">
    <location>
        <begin position="577"/>
        <end position="618"/>
    </location>
</feature>